<comment type="caution">
    <text evidence="7">The sequence shown here is derived from an EMBL/GenBank/DDBJ whole genome shotgun (WGS) entry which is preliminary data.</text>
</comment>
<evidence type="ECO:0000256" key="3">
    <source>
        <dbReference type="ARBA" id="ARBA00022741"/>
    </source>
</evidence>
<keyword evidence="1" id="KW-0723">Serine/threonine-protein kinase</keyword>
<evidence type="ECO:0000256" key="5">
    <source>
        <dbReference type="ARBA" id="ARBA00022840"/>
    </source>
</evidence>
<evidence type="ECO:0000259" key="6">
    <source>
        <dbReference type="PROSITE" id="PS50011"/>
    </source>
</evidence>
<keyword evidence="5" id="KW-0067">ATP-binding</keyword>
<keyword evidence="8" id="KW-1185">Reference proteome</keyword>
<reference evidence="7" key="2">
    <citation type="journal article" date="2023" name="Science">
        <title>Genomic signatures of disease resistance in endangered staghorn corals.</title>
        <authorList>
            <person name="Vollmer S.V."/>
            <person name="Selwyn J.D."/>
            <person name="Despard B.A."/>
            <person name="Roesel C.L."/>
        </authorList>
    </citation>
    <scope>NUCLEOTIDE SEQUENCE</scope>
    <source>
        <strain evidence="7">K2</strain>
    </source>
</reference>
<keyword evidence="4 7" id="KW-0418">Kinase</keyword>
<feature type="non-terminal residue" evidence="7">
    <location>
        <position position="218"/>
    </location>
</feature>
<accession>A0AAD9Q3U7</accession>
<evidence type="ECO:0000256" key="4">
    <source>
        <dbReference type="ARBA" id="ARBA00022777"/>
    </source>
</evidence>
<dbReference type="InterPro" id="IPR000719">
    <property type="entry name" value="Prot_kinase_dom"/>
</dbReference>
<evidence type="ECO:0000313" key="7">
    <source>
        <dbReference type="EMBL" id="KAK2554257.1"/>
    </source>
</evidence>
<gene>
    <name evidence="7" type="ORF">P5673_024259</name>
</gene>
<reference evidence="7" key="1">
    <citation type="journal article" date="2023" name="G3 (Bethesda)">
        <title>Whole genome assembly and annotation of the endangered Caribbean coral Acropora cervicornis.</title>
        <authorList>
            <person name="Selwyn J.D."/>
            <person name="Vollmer S.V."/>
        </authorList>
    </citation>
    <scope>NUCLEOTIDE SEQUENCE</scope>
    <source>
        <strain evidence="7">K2</strain>
    </source>
</reference>
<evidence type="ECO:0000313" key="8">
    <source>
        <dbReference type="Proteomes" id="UP001249851"/>
    </source>
</evidence>
<dbReference type="Proteomes" id="UP001249851">
    <property type="component" value="Unassembled WGS sequence"/>
</dbReference>
<sequence length="218" mass="25316">KTKMVHDEVRNLSAVKHKFIVEFYRAEECRNTFLIFMEYMEGGAMDKLLREKGRIEEPMVQKFTKQLLVAVAFLHNNRIIHKDIKGANILLDKHQENIKLADFGICTKMNTLKTATGGLVTKNNIASFHWTSPELLTNKPFGRNTDIWYLKYRQKVCQSVGCTVIEMLTTMPPLLDPESEELDYNQKTYKIANLEVEPPNTPERSAQRLLNCWRLIIL</sequence>
<dbReference type="PROSITE" id="PS00108">
    <property type="entry name" value="PROTEIN_KINASE_ST"/>
    <property type="match status" value="1"/>
</dbReference>
<dbReference type="AlphaFoldDB" id="A0AAD9Q3U7"/>
<dbReference type="Gene3D" id="1.10.510.10">
    <property type="entry name" value="Transferase(Phosphotransferase) domain 1"/>
    <property type="match status" value="1"/>
</dbReference>
<dbReference type="PANTHER" id="PTHR11584:SF369">
    <property type="entry name" value="MITOGEN-ACTIVATED PROTEIN KINASE KINASE KINASE 19-RELATED"/>
    <property type="match status" value="1"/>
</dbReference>
<feature type="domain" description="Protein kinase" evidence="6">
    <location>
        <begin position="1"/>
        <end position="218"/>
    </location>
</feature>
<proteinExistence type="predicted"/>
<dbReference type="SUPFAM" id="SSF56112">
    <property type="entry name" value="Protein kinase-like (PK-like)"/>
    <property type="match status" value="1"/>
</dbReference>
<organism evidence="7 8">
    <name type="scientific">Acropora cervicornis</name>
    <name type="common">Staghorn coral</name>
    <dbReference type="NCBI Taxonomy" id="6130"/>
    <lineage>
        <taxon>Eukaryota</taxon>
        <taxon>Metazoa</taxon>
        <taxon>Cnidaria</taxon>
        <taxon>Anthozoa</taxon>
        <taxon>Hexacorallia</taxon>
        <taxon>Scleractinia</taxon>
        <taxon>Astrocoeniina</taxon>
        <taxon>Acroporidae</taxon>
        <taxon>Acropora</taxon>
    </lineage>
</organism>
<dbReference type="InterPro" id="IPR011009">
    <property type="entry name" value="Kinase-like_dom_sf"/>
</dbReference>
<dbReference type="Pfam" id="PF00069">
    <property type="entry name" value="Pkinase"/>
    <property type="match status" value="1"/>
</dbReference>
<dbReference type="PANTHER" id="PTHR11584">
    <property type="entry name" value="SERINE/THREONINE PROTEIN KINASE"/>
    <property type="match status" value="1"/>
</dbReference>
<evidence type="ECO:0000256" key="1">
    <source>
        <dbReference type="ARBA" id="ARBA00022527"/>
    </source>
</evidence>
<keyword evidence="2" id="KW-0808">Transferase</keyword>
<dbReference type="GO" id="GO:0005524">
    <property type="term" value="F:ATP binding"/>
    <property type="evidence" value="ECO:0007669"/>
    <property type="project" value="UniProtKB-KW"/>
</dbReference>
<name>A0AAD9Q3U7_ACRCE</name>
<evidence type="ECO:0000256" key="2">
    <source>
        <dbReference type="ARBA" id="ARBA00022679"/>
    </source>
</evidence>
<dbReference type="SMART" id="SM00220">
    <property type="entry name" value="S_TKc"/>
    <property type="match status" value="1"/>
</dbReference>
<dbReference type="GO" id="GO:0004674">
    <property type="term" value="F:protein serine/threonine kinase activity"/>
    <property type="evidence" value="ECO:0007669"/>
    <property type="project" value="UniProtKB-KW"/>
</dbReference>
<dbReference type="PROSITE" id="PS50011">
    <property type="entry name" value="PROTEIN_KINASE_DOM"/>
    <property type="match status" value="1"/>
</dbReference>
<protein>
    <submittedName>
        <fullName evidence="7">Mitogen-activated protein kinase kinase kinase 3</fullName>
    </submittedName>
</protein>
<keyword evidence="3" id="KW-0547">Nucleotide-binding</keyword>
<dbReference type="InterPro" id="IPR008271">
    <property type="entry name" value="Ser/Thr_kinase_AS"/>
</dbReference>
<dbReference type="EMBL" id="JARQWQ010000071">
    <property type="protein sequence ID" value="KAK2554257.1"/>
    <property type="molecule type" value="Genomic_DNA"/>
</dbReference>